<feature type="compositionally biased region" description="Basic and acidic residues" evidence="1">
    <location>
        <begin position="7"/>
        <end position="20"/>
    </location>
</feature>
<sequence length="107" mass="12717">MSGYNEPSRKDYSSGEKEAHLRPECKYIRENRIVGQYILRRICWCAQYLPKEELHFSANCGWEQSTTFDPFKRMTVSVLTKVCECGGNSRQRGYYEPNQPWNEVQRR</sequence>
<protein>
    <submittedName>
        <fullName evidence="2">Uncharacterized protein</fullName>
    </submittedName>
</protein>
<evidence type="ECO:0000256" key="1">
    <source>
        <dbReference type="SAM" id="MobiDB-lite"/>
    </source>
</evidence>
<name>C3YCW4_BRAFL</name>
<accession>C3YCW4</accession>
<dbReference type="AlphaFoldDB" id="C3YCW4"/>
<feature type="region of interest" description="Disordered" evidence="1">
    <location>
        <begin position="1"/>
        <end position="20"/>
    </location>
</feature>
<organism>
    <name type="scientific">Branchiostoma floridae</name>
    <name type="common">Florida lancelet</name>
    <name type="synonym">Amphioxus</name>
    <dbReference type="NCBI Taxonomy" id="7739"/>
    <lineage>
        <taxon>Eukaryota</taxon>
        <taxon>Metazoa</taxon>
        <taxon>Chordata</taxon>
        <taxon>Cephalochordata</taxon>
        <taxon>Leptocardii</taxon>
        <taxon>Amphioxiformes</taxon>
        <taxon>Branchiostomatidae</taxon>
        <taxon>Branchiostoma</taxon>
    </lineage>
</organism>
<gene>
    <name evidence="2" type="ORF">BRAFLDRAFT_87422</name>
</gene>
<reference evidence="2" key="1">
    <citation type="journal article" date="2008" name="Nature">
        <title>The amphioxus genome and the evolution of the chordate karyotype.</title>
        <authorList>
            <consortium name="US DOE Joint Genome Institute (JGI-PGF)"/>
            <person name="Putnam N.H."/>
            <person name="Butts T."/>
            <person name="Ferrier D.E.K."/>
            <person name="Furlong R.F."/>
            <person name="Hellsten U."/>
            <person name="Kawashima T."/>
            <person name="Robinson-Rechavi M."/>
            <person name="Shoguchi E."/>
            <person name="Terry A."/>
            <person name="Yu J.-K."/>
            <person name="Benito-Gutierrez E.L."/>
            <person name="Dubchak I."/>
            <person name="Garcia-Fernandez J."/>
            <person name="Gibson-Brown J.J."/>
            <person name="Grigoriev I.V."/>
            <person name="Horton A.C."/>
            <person name="de Jong P.J."/>
            <person name="Jurka J."/>
            <person name="Kapitonov V.V."/>
            <person name="Kohara Y."/>
            <person name="Kuroki Y."/>
            <person name="Lindquist E."/>
            <person name="Lucas S."/>
            <person name="Osoegawa K."/>
            <person name="Pennacchio L.A."/>
            <person name="Salamov A.A."/>
            <person name="Satou Y."/>
            <person name="Sauka-Spengler T."/>
            <person name="Schmutz J."/>
            <person name="Shin-I T."/>
            <person name="Toyoda A."/>
            <person name="Bronner-Fraser M."/>
            <person name="Fujiyama A."/>
            <person name="Holland L.Z."/>
            <person name="Holland P.W.H."/>
            <person name="Satoh N."/>
            <person name="Rokhsar D.S."/>
        </authorList>
    </citation>
    <scope>NUCLEOTIDE SEQUENCE [LARGE SCALE GENOMIC DNA]</scope>
    <source>
        <strain evidence="2">S238N-H82</strain>
        <tissue evidence="2">Testes</tissue>
    </source>
</reference>
<feature type="region of interest" description="Disordered" evidence="1">
    <location>
        <begin position="88"/>
        <end position="107"/>
    </location>
</feature>
<evidence type="ECO:0000313" key="2">
    <source>
        <dbReference type="EMBL" id="EEN61915.1"/>
    </source>
</evidence>
<dbReference type="EMBL" id="GG666502">
    <property type="protein sequence ID" value="EEN61915.1"/>
    <property type="molecule type" value="Genomic_DNA"/>
</dbReference>
<dbReference type="InParanoid" id="C3YCW4"/>
<proteinExistence type="predicted"/>